<dbReference type="GO" id="GO:0006352">
    <property type="term" value="P:DNA-templated transcription initiation"/>
    <property type="evidence" value="ECO:0007669"/>
    <property type="project" value="InterPro"/>
</dbReference>
<dbReference type="PANTHER" id="PTHR43133">
    <property type="entry name" value="RNA POLYMERASE ECF-TYPE SIGMA FACTO"/>
    <property type="match status" value="1"/>
</dbReference>
<dbReference type="AlphaFoldDB" id="A0A917JGD1"/>
<gene>
    <name evidence="7" type="ORF">GCM10011482_09640</name>
</gene>
<dbReference type="SUPFAM" id="SSF88659">
    <property type="entry name" value="Sigma3 and sigma4 domains of RNA polymerase sigma factors"/>
    <property type="match status" value="1"/>
</dbReference>
<dbReference type="Gene3D" id="1.10.10.10">
    <property type="entry name" value="Winged helix-like DNA-binding domain superfamily/Winged helix DNA-binding domain"/>
    <property type="match status" value="1"/>
</dbReference>
<reference evidence="7" key="2">
    <citation type="submission" date="2020-09" db="EMBL/GenBank/DDBJ databases">
        <authorList>
            <person name="Sun Q."/>
            <person name="Sedlacek I."/>
        </authorList>
    </citation>
    <scope>NUCLEOTIDE SEQUENCE</scope>
    <source>
        <strain evidence="7">CCM 8433</strain>
    </source>
</reference>
<keyword evidence="2" id="KW-0805">Transcription regulation</keyword>
<reference evidence="7" key="1">
    <citation type="journal article" date="2014" name="Int. J. Syst. Evol. Microbiol.">
        <title>Complete genome sequence of Corynebacterium casei LMG S-19264T (=DSM 44701T), isolated from a smear-ripened cheese.</title>
        <authorList>
            <consortium name="US DOE Joint Genome Institute (JGI-PGF)"/>
            <person name="Walter F."/>
            <person name="Albersmeier A."/>
            <person name="Kalinowski J."/>
            <person name="Ruckert C."/>
        </authorList>
    </citation>
    <scope>NUCLEOTIDE SEQUENCE</scope>
    <source>
        <strain evidence="7">CCM 8433</strain>
    </source>
</reference>
<dbReference type="EMBL" id="BMDT01000003">
    <property type="protein sequence ID" value="GGI65310.1"/>
    <property type="molecule type" value="Genomic_DNA"/>
</dbReference>
<evidence type="ECO:0000313" key="8">
    <source>
        <dbReference type="Proteomes" id="UP000622610"/>
    </source>
</evidence>
<feature type="domain" description="RNA polymerase sigma-70 region 2" evidence="5">
    <location>
        <begin position="9"/>
        <end position="73"/>
    </location>
</feature>
<keyword evidence="4" id="KW-0804">Transcription</keyword>
<comment type="caution">
    <text evidence="7">The sequence shown here is derived from an EMBL/GenBank/DDBJ whole genome shotgun (WGS) entry which is preliminary data.</text>
</comment>
<organism evidence="7 8">
    <name type="scientific">Enterococcus alcedinis</name>
    <dbReference type="NCBI Taxonomy" id="1274384"/>
    <lineage>
        <taxon>Bacteria</taxon>
        <taxon>Bacillati</taxon>
        <taxon>Bacillota</taxon>
        <taxon>Bacilli</taxon>
        <taxon>Lactobacillales</taxon>
        <taxon>Enterococcaceae</taxon>
        <taxon>Enterococcus</taxon>
    </lineage>
</organism>
<dbReference type="InterPro" id="IPR036388">
    <property type="entry name" value="WH-like_DNA-bd_sf"/>
</dbReference>
<dbReference type="InterPro" id="IPR007627">
    <property type="entry name" value="RNA_pol_sigma70_r2"/>
</dbReference>
<dbReference type="PANTHER" id="PTHR43133:SF60">
    <property type="entry name" value="RNA POLYMERASE SIGMA FACTOR SIGV"/>
    <property type="match status" value="1"/>
</dbReference>
<dbReference type="Pfam" id="PF04542">
    <property type="entry name" value="Sigma70_r2"/>
    <property type="match status" value="1"/>
</dbReference>
<dbReference type="InterPro" id="IPR013324">
    <property type="entry name" value="RNA_pol_sigma_r3/r4-like"/>
</dbReference>
<name>A0A917JGD1_9ENTE</name>
<evidence type="ECO:0000256" key="4">
    <source>
        <dbReference type="ARBA" id="ARBA00023163"/>
    </source>
</evidence>
<dbReference type="InterPro" id="IPR013325">
    <property type="entry name" value="RNA_pol_sigma_r2"/>
</dbReference>
<feature type="domain" description="RNA polymerase sigma factor 70 region 4 type 2" evidence="6">
    <location>
        <begin position="101"/>
        <end position="153"/>
    </location>
</feature>
<evidence type="ECO:0000259" key="5">
    <source>
        <dbReference type="Pfam" id="PF04542"/>
    </source>
</evidence>
<dbReference type="InterPro" id="IPR014284">
    <property type="entry name" value="RNA_pol_sigma-70_dom"/>
</dbReference>
<dbReference type="GO" id="GO:0016987">
    <property type="term" value="F:sigma factor activity"/>
    <property type="evidence" value="ECO:0007669"/>
    <property type="project" value="UniProtKB-KW"/>
</dbReference>
<dbReference type="SUPFAM" id="SSF88946">
    <property type="entry name" value="Sigma2 domain of RNA polymerase sigma factors"/>
    <property type="match status" value="1"/>
</dbReference>
<accession>A0A917JGD1</accession>
<dbReference type="CDD" id="cd06171">
    <property type="entry name" value="Sigma70_r4"/>
    <property type="match status" value="1"/>
</dbReference>
<dbReference type="NCBIfam" id="TIGR02937">
    <property type="entry name" value="sigma70-ECF"/>
    <property type="match status" value="1"/>
</dbReference>
<dbReference type="Gene3D" id="1.10.1740.10">
    <property type="match status" value="1"/>
</dbReference>
<evidence type="ECO:0000259" key="6">
    <source>
        <dbReference type="Pfam" id="PF08281"/>
    </source>
</evidence>
<comment type="similarity">
    <text evidence="1">Belongs to the sigma-70 factor family. ECF subfamily.</text>
</comment>
<proteinExistence type="inferred from homology"/>
<dbReference type="Proteomes" id="UP000622610">
    <property type="component" value="Unassembled WGS sequence"/>
</dbReference>
<protein>
    <submittedName>
        <fullName evidence="7">RNA polymerase sigma factor</fullName>
    </submittedName>
</protein>
<keyword evidence="8" id="KW-1185">Reference proteome</keyword>
<evidence type="ECO:0000256" key="2">
    <source>
        <dbReference type="ARBA" id="ARBA00023015"/>
    </source>
</evidence>
<dbReference type="GO" id="GO:0003677">
    <property type="term" value="F:DNA binding"/>
    <property type="evidence" value="ECO:0007669"/>
    <property type="project" value="InterPro"/>
</dbReference>
<dbReference type="InterPro" id="IPR013249">
    <property type="entry name" value="RNA_pol_sigma70_r4_t2"/>
</dbReference>
<dbReference type="Pfam" id="PF08281">
    <property type="entry name" value="Sigma70_r4_2"/>
    <property type="match status" value="1"/>
</dbReference>
<dbReference type="InterPro" id="IPR039425">
    <property type="entry name" value="RNA_pol_sigma-70-like"/>
</dbReference>
<evidence type="ECO:0000256" key="1">
    <source>
        <dbReference type="ARBA" id="ARBA00010641"/>
    </source>
</evidence>
<sequence length="160" mass="19246">MEQEAIERLYQAYGQGMLLYAWSLTKHKSDAENLVSEAFYQLALQKTAPKEIKFWLYRVIKNGFLDQQRRKKRWKFTLFHHEAKSQTQQVDEWLIEKESHQALYRSIEKLTPPYKEVLVFFYFLDWSIQEIADYLALSNGQTRTILYRGRKKLKEDLGDD</sequence>
<evidence type="ECO:0000313" key="7">
    <source>
        <dbReference type="EMBL" id="GGI65310.1"/>
    </source>
</evidence>
<keyword evidence="3" id="KW-0731">Sigma factor</keyword>
<dbReference type="RefSeq" id="WP_229731666.1">
    <property type="nucleotide sequence ID" value="NZ_BMDT01000003.1"/>
</dbReference>
<evidence type="ECO:0000256" key="3">
    <source>
        <dbReference type="ARBA" id="ARBA00023082"/>
    </source>
</evidence>